<dbReference type="PANTHER" id="PTHR42916">
    <property type="entry name" value="2-SUCCINYL-5-ENOLPYRUVYL-6-HYDROXY-3-CYCLOHEXENE-1-CARBOXYLATE SYNTHASE"/>
    <property type="match status" value="1"/>
</dbReference>
<evidence type="ECO:0000313" key="6">
    <source>
        <dbReference type="Proteomes" id="UP000215459"/>
    </source>
</evidence>
<comment type="subunit">
    <text evidence="3">Monomer.</text>
</comment>
<comment type="pathway">
    <text evidence="3">Quinol/quinone metabolism; menaquinone biosynthesis.</text>
</comment>
<dbReference type="OrthoDB" id="9805423at2"/>
<comment type="catalytic activity">
    <reaction evidence="3">
        <text>5-enolpyruvoyl-6-hydroxy-2-succinyl-cyclohex-3-ene-1-carboxylate = (1R,6R)-6-hydroxy-2-succinyl-cyclohexa-2,4-diene-1-carboxylate + pyruvate</text>
        <dbReference type="Rhea" id="RHEA:25597"/>
        <dbReference type="ChEBI" id="CHEBI:15361"/>
        <dbReference type="ChEBI" id="CHEBI:58689"/>
        <dbReference type="ChEBI" id="CHEBI:58818"/>
        <dbReference type="EC" id="4.2.99.20"/>
    </reaction>
</comment>
<dbReference type="GO" id="GO:0070205">
    <property type="term" value="F:2-succinyl-6-hydroxy-2,4-cyclohexadiene-1-carboxylate synthase activity"/>
    <property type="evidence" value="ECO:0007669"/>
    <property type="project" value="UniProtKB-UniRule"/>
</dbReference>
<evidence type="ECO:0000256" key="1">
    <source>
        <dbReference type="ARBA" id="ARBA00022428"/>
    </source>
</evidence>
<dbReference type="Proteomes" id="UP000215459">
    <property type="component" value="Unassembled WGS sequence"/>
</dbReference>
<comment type="pathway">
    <text evidence="3">Quinol/quinone metabolism; 1,4-dihydroxy-2-naphthoate biosynthesis; 1,4-dihydroxy-2-naphthoate from chorismate: step 3/7.</text>
</comment>
<accession>A0A235B4T5</accession>
<dbReference type="Pfam" id="PF00561">
    <property type="entry name" value="Abhydrolase_1"/>
    <property type="match status" value="1"/>
</dbReference>
<protein>
    <recommendedName>
        <fullName evidence="3">Putative 2-succinyl-6-hydroxy-2,4-cyclohexadiene-1-carboxylate synthase</fullName>
        <shortName evidence="3">SHCHC synthase</shortName>
        <ecNumber evidence="3">4.2.99.20</ecNumber>
    </recommendedName>
</protein>
<dbReference type="Gene3D" id="3.40.50.1820">
    <property type="entry name" value="alpha/beta hydrolase"/>
    <property type="match status" value="1"/>
</dbReference>
<dbReference type="InterPro" id="IPR029058">
    <property type="entry name" value="AB_hydrolase_fold"/>
</dbReference>
<dbReference type="UniPathway" id="UPA01057">
    <property type="reaction ID" value="UER00900"/>
</dbReference>
<feature type="domain" description="AB hydrolase-1" evidence="4">
    <location>
        <begin position="18"/>
        <end position="253"/>
    </location>
</feature>
<keyword evidence="2 3" id="KW-0456">Lyase</keyword>
<evidence type="ECO:0000256" key="2">
    <source>
        <dbReference type="ARBA" id="ARBA00023239"/>
    </source>
</evidence>
<dbReference type="EMBL" id="NOWF01000007">
    <property type="protein sequence ID" value="OYD07293.1"/>
    <property type="molecule type" value="Genomic_DNA"/>
</dbReference>
<comment type="caution">
    <text evidence="5">The sequence shown here is derived from an EMBL/GenBank/DDBJ whole genome shotgun (WGS) entry which is preliminary data.</text>
</comment>
<evidence type="ECO:0000313" key="5">
    <source>
        <dbReference type="EMBL" id="OYD07293.1"/>
    </source>
</evidence>
<dbReference type="NCBIfam" id="TIGR03695">
    <property type="entry name" value="menH_SHCHC"/>
    <property type="match status" value="1"/>
</dbReference>
<dbReference type="SUPFAM" id="SSF53474">
    <property type="entry name" value="alpha/beta-Hydrolases"/>
    <property type="match status" value="1"/>
</dbReference>
<keyword evidence="6" id="KW-1185">Reference proteome</keyword>
<comment type="similarity">
    <text evidence="3">Belongs to the AB hydrolase superfamily. MenH family.</text>
</comment>
<dbReference type="PANTHER" id="PTHR42916:SF1">
    <property type="entry name" value="PROTEIN PHYLLO, CHLOROPLASTIC"/>
    <property type="match status" value="1"/>
</dbReference>
<dbReference type="PRINTS" id="PR00111">
    <property type="entry name" value="ABHYDROLASE"/>
</dbReference>
<name>A0A235B4T5_9BACL</name>
<gene>
    <name evidence="3 5" type="primary">menH</name>
    <name evidence="5" type="ORF">CHM34_11875</name>
</gene>
<dbReference type="EC" id="4.2.99.20" evidence="3"/>
<evidence type="ECO:0000259" key="4">
    <source>
        <dbReference type="Pfam" id="PF00561"/>
    </source>
</evidence>
<proteinExistence type="inferred from homology"/>
<sequence length="272" mass="30943">MRVNGLRYHLKVSGEGTPLLLLHGFTGSASDWEPFVQQWKADYRIIRVDLIGHGQTEAPEDHRRYGVEPAAADLAAILDALHIRRAHLLGYSMGGRLALSFALLHPDRVRSLILESSSPGLADEAAREERMHSDAALADRIEKEGVESFVAGWEEIPLFATQKRLPESIRLRIREQRLRNRPKGLAGSLRGMGTGTQPSWWSRLDQLNRPVLLIVGEWDEKFRKIAEEMKKRLLRAETVIVPKAGHTVHVEHPESFGIIVVDFMKQRDRWDY</sequence>
<dbReference type="GO" id="GO:0009234">
    <property type="term" value="P:menaquinone biosynthetic process"/>
    <property type="evidence" value="ECO:0007669"/>
    <property type="project" value="UniProtKB-UniRule"/>
</dbReference>
<dbReference type="HAMAP" id="MF_01660">
    <property type="entry name" value="MenH"/>
    <property type="match status" value="1"/>
</dbReference>
<comment type="function">
    <text evidence="3">Catalyzes a proton abstraction reaction that results in 2,5-elimination of pyruvate from 2-succinyl-5-enolpyruvyl-6-hydroxy-3-cyclohexene-1-carboxylate (SEPHCHC) and the formation of 2-succinyl-6-hydroxy-2,4-cyclohexadiene-1-carboxylate (SHCHC).</text>
</comment>
<dbReference type="InterPro" id="IPR000073">
    <property type="entry name" value="AB_hydrolase_1"/>
</dbReference>
<dbReference type="UniPathway" id="UPA00079"/>
<keyword evidence="1 3" id="KW-0474">Menaquinone biosynthesis</keyword>
<organism evidence="5 6">
    <name type="scientific">Paludifilum halophilum</name>
    <dbReference type="NCBI Taxonomy" id="1642702"/>
    <lineage>
        <taxon>Bacteria</taxon>
        <taxon>Bacillati</taxon>
        <taxon>Bacillota</taxon>
        <taxon>Bacilli</taxon>
        <taxon>Bacillales</taxon>
        <taxon>Thermoactinomycetaceae</taxon>
        <taxon>Paludifilum</taxon>
    </lineage>
</organism>
<evidence type="ECO:0000256" key="3">
    <source>
        <dbReference type="HAMAP-Rule" id="MF_01660"/>
    </source>
</evidence>
<dbReference type="InterPro" id="IPR022485">
    <property type="entry name" value="SHCHC_synthase_MenH"/>
</dbReference>
<dbReference type="AlphaFoldDB" id="A0A235B4T5"/>
<reference evidence="5 6" key="1">
    <citation type="submission" date="2017-07" db="EMBL/GenBank/DDBJ databases">
        <title>The genome sequence of Paludifilum halophilum highlights mechanisms for microbial adaptation to high salt environemnts.</title>
        <authorList>
            <person name="Belbahri L."/>
        </authorList>
    </citation>
    <scope>NUCLEOTIDE SEQUENCE [LARGE SCALE GENOMIC DNA]</scope>
    <source>
        <strain evidence="5 6">DSM 102817</strain>
    </source>
</reference>